<comment type="caution">
    <text evidence="2">The sequence shown here is derived from an EMBL/GenBank/DDBJ whole genome shotgun (WGS) entry which is preliminary data.</text>
</comment>
<dbReference type="CDD" id="cd00882">
    <property type="entry name" value="Ras_like_GTPase"/>
    <property type="match status" value="1"/>
</dbReference>
<feature type="domain" description="G" evidence="1">
    <location>
        <begin position="9"/>
        <end position="133"/>
    </location>
</feature>
<dbReference type="Pfam" id="PF01926">
    <property type="entry name" value="MMR_HSR1"/>
    <property type="match status" value="1"/>
</dbReference>
<dbReference type="Proteomes" id="UP000518752">
    <property type="component" value="Unassembled WGS sequence"/>
</dbReference>
<evidence type="ECO:0000259" key="1">
    <source>
        <dbReference type="Pfam" id="PF01926"/>
    </source>
</evidence>
<dbReference type="AlphaFoldDB" id="A0A8H5I000"/>
<proteinExistence type="predicted"/>
<dbReference type="EMBL" id="JAACJN010000005">
    <property type="protein sequence ID" value="KAF5392545.1"/>
    <property type="molecule type" value="Genomic_DNA"/>
</dbReference>
<organism evidence="2 3">
    <name type="scientific">Collybiopsis confluens</name>
    <dbReference type="NCBI Taxonomy" id="2823264"/>
    <lineage>
        <taxon>Eukaryota</taxon>
        <taxon>Fungi</taxon>
        <taxon>Dikarya</taxon>
        <taxon>Basidiomycota</taxon>
        <taxon>Agaricomycotina</taxon>
        <taxon>Agaricomycetes</taxon>
        <taxon>Agaricomycetidae</taxon>
        <taxon>Agaricales</taxon>
        <taxon>Marasmiineae</taxon>
        <taxon>Omphalotaceae</taxon>
        <taxon>Collybiopsis</taxon>
    </lineage>
</organism>
<accession>A0A8H5I000</accession>
<name>A0A8H5I000_9AGAR</name>
<dbReference type="InterPro" id="IPR027417">
    <property type="entry name" value="P-loop_NTPase"/>
</dbReference>
<gene>
    <name evidence="2" type="ORF">D9757_002159</name>
</gene>
<reference evidence="2 3" key="1">
    <citation type="journal article" date="2020" name="ISME J.">
        <title>Uncovering the hidden diversity of litter-decomposition mechanisms in mushroom-forming fungi.</title>
        <authorList>
            <person name="Floudas D."/>
            <person name="Bentzer J."/>
            <person name="Ahren D."/>
            <person name="Johansson T."/>
            <person name="Persson P."/>
            <person name="Tunlid A."/>
        </authorList>
    </citation>
    <scope>NUCLEOTIDE SEQUENCE [LARGE SCALE GENOMIC DNA]</scope>
    <source>
        <strain evidence="2 3">CBS 406.79</strain>
    </source>
</reference>
<evidence type="ECO:0000313" key="3">
    <source>
        <dbReference type="Proteomes" id="UP000518752"/>
    </source>
</evidence>
<dbReference type="SUPFAM" id="SSF52540">
    <property type="entry name" value="P-loop containing nucleoside triphosphate hydrolases"/>
    <property type="match status" value="1"/>
</dbReference>
<dbReference type="InterPro" id="IPR006073">
    <property type="entry name" value="GTP-bd"/>
</dbReference>
<dbReference type="OrthoDB" id="8954335at2759"/>
<keyword evidence="3" id="KW-1185">Reference proteome</keyword>
<sequence length="308" mass="34923">MATPAPRNVIFFGTAGAGKSSIVNMLLGEKDEKALVSNSALGCTSGNKDYSTAIEGRNYRFYDTPGLNQGSMGPFSTADALRSLYHLLHSLEDGVSLLVYCVRGPRVTESLERDYKILYDGVCQQHVPIVMVVTGLEDQEPDMESWWEENGERFTECKMRFDGHACITALRGTRMASGMHKYHMEYNESSVILRDLIIESCLDQPWKMVRRDLSSLVFRPAVLPTCKKQETQKWFVSVIKWLQRNLRIEAGNDPRLADLYNVLKGTMIREIASQVDLNEKPEATTAKESSGWTIRSWFKRKMQAMKCN</sequence>
<evidence type="ECO:0000313" key="2">
    <source>
        <dbReference type="EMBL" id="KAF5392545.1"/>
    </source>
</evidence>
<protein>
    <recommendedName>
        <fullName evidence="1">G domain-containing protein</fullName>
    </recommendedName>
</protein>
<dbReference type="GO" id="GO:0005525">
    <property type="term" value="F:GTP binding"/>
    <property type="evidence" value="ECO:0007669"/>
    <property type="project" value="InterPro"/>
</dbReference>
<dbReference type="Gene3D" id="3.40.50.300">
    <property type="entry name" value="P-loop containing nucleotide triphosphate hydrolases"/>
    <property type="match status" value="1"/>
</dbReference>